<evidence type="ECO:0000256" key="7">
    <source>
        <dbReference type="HAMAP-Rule" id="MF_00203"/>
    </source>
</evidence>
<protein>
    <recommendedName>
        <fullName evidence="7">UvrABC system protein C</fullName>
        <shortName evidence="7">Protein UvrC</shortName>
    </recommendedName>
    <alternativeName>
        <fullName evidence="7">Excinuclease ABC subunit C</fullName>
    </alternativeName>
</protein>
<dbReference type="Pfam" id="PF22920">
    <property type="entry name" value="UvrC_RNaseH"/>
    <property type="match status" value="1"/>
</dbReference>
<evidence type="ECO:0000256" key="4">
    <source>
        <dbReference type="ARBA" id="ARBA00022881"/>
    </source>
</evidence>
<dbReference type="Pfam" id="PF01541">
    <property type="entry name" value="GIY-YIG"/>
    <property type="match status" value="1"/>
</dbReference>
<dbReference type="PANTHER" id="PTHR30562">
    <property type="entry name" value="UVRC/OXIDOREDUCTASE"/>
    <property type="match status" value="1"/>
</dbReference>
<proteinExistence type="inferred from homology"/>
<dbReference type="PROSITE" id="PS50151">
    <property type="entry name" value="UVR"/>
    <property type="match status" value="1"/>
</dbReference>
<evidence type="ECO:0000256" key="3">
    <source>
        <dbReference type="ARBA" id="ARBA00022769"/>
    </source>
</evidence>
<evidence type="ECO:0000313" key="11">
    <source>
        <dbReference type="EMBL" id="CDO01698.1"/>
    </source>
</evidence>
<dbReference type="InterPro" id="IPR000305">
    <property type="entry name" value="GIY-YIG_endonuc"/>
</dbReference>
<reference evidence="11" key="1">
    <citation type="submission" date="2014-03" db="EMBL/GenBank/DDBJ databases">
        <title>Draft genome sequencing of Oceanobacillus picturae strain S1 isolated from human gut.</title>
        <authorList>
            <person name="Croce O."/>
            <person name="Lagier J.C."/>
            <person name="Raoult D."/>
        </authorList>
    </citation>
    <scope>NUCLEOTIDE SEQUENCE [LARGE SCALE GENOMIC DNA]</scope>
    <source>
        <strain evidence="11">S1</strain>
    </source>
</reference>
<evidence type="ECO:0000256" key="5">
    <source>
        <dbReference type="ARBA" id="ARBA00023204"/>
    </source>
</evidence>
<comment type="caution">
    <text evidence="11">The sequence shown here is derived from an EMBL/GenBank/DDBJ whole genome shotgun (WGS) entry which is preliminary data.</text>
</comment>
<dbReference type="STRING" id="171693.BN988_00137"/>
<dbReference type="FunFam" id="3.40.1440.10:FF:000001">
    <property type="entry name" value="UvrABC system protein C"/>
    <property type="match status" value="1"/>
</dbReference>
<dbReference type="InterPro" id="IPR050066">
    <property type="entry name" value="UvrABC_protein_C"/>
</dbReference>
<keyword evidence="3 7" id="KW-0228">DNA excision</keyword>
<dbReference type="InterPro" id="IPR010994">
    <property type="entry name" value="RuvA_2-like"/>
</dbReference>
<accession>W9A879</accession>
<comment type="subunit">
    <text evidence="7">Interacts with UvrB in an incision complex.</text>
</comment>
<dbReference type="InterPro" id="IPR038476">
    <property type="entry name" value="UvrC_RNase_H_dom_sf"/>
</dbReference>
<evidence type="ECO:0000256" key="1">
    <source>
        <dbReference type="ARBA" id="ARBA00022490"/>
    </source>
</evidence>
<dbReference type="NCBIfam" id="NF001824">
    <property type="entry name" value="PRK00558.1-5"/>
    <property type="match status" value="1"/>
</dbReference>
<name>W9A879_9BACI</name>
<dbReference type="InterPro" id="IPR035901">
    <property type="entry name" value="GIY-YIG_endonuc_sf"/>
</dbReference>
<dbReference type="InterPro" id="IPR001943">
    <property type="entry name" value="UVR_dom"/>
</dbReference>
<dbReference type="GO" id="GO:0006289">
    <property type="term" value="P:nucleotide-excision repair"/>
    <property type="evidence" value="ECO:0007669"/>
    <property type="project" value="UniProtKB-UniRule"/>
</dbReference>
<comment type="function">
    <text evidence="7">The UvrABC repair system catalyzes the recognition and processing of DNA lesions. UvrC both incises the 5' and 3' sides of the lesion. The N-terminal half is responsible for the 3' incision and the C-terminal half is responsible for the 5' incision.</text>
</comment>
<dbReference type="FunFam" id="3.30.420.340:FF:000002">
    <property type="entry name" value="UvrABC system protein C"/>
    <property type="match status" value="1"/>
</dbReference>
<evidence type="ECO:0000256" key="2">
    <source>
        <dbReference type="ARBA" id="ARBA00022763"/>
    </source>
</evidence>
<dbReference type="Gene3D" id="3.30.420.340">
    <property type="entry name" value="UvrC, RNAse H endonuclease domain"/>
    <property type="match status" value="1"/>
</dbReference>
<dbReference type="Pfam" id="PF14520">
    <property type="entry name" value="HHH_5"/>
    <property type="match status" value="1"/>
</dbReference>
<reference evidence="11" key="2">
    <citation type="submission" date="2014-03" db="EMBL/GenBank/DDBJ databases">
        <authorList>
            <person name="Urmite Genomes"/>
        </authorList>
    </citation>
    <scope>NUCLEOTIDE SEQUENCE</scope>
    <source>
        <strain evidence="11">S1</strain>
    </source>
</reference>
<dbReference type="InterPro" id="IPR004791">
    <property type="entry name" value="UvrC"/>
</dbReference>
<dbReference type="EMBL" id="CCAX010000001">
    <property type="protein sequence ID" value="CDO01698.1"/>
    <property type="molecule type" value="Genomic_DNA"/>
</dbReference>
<dbReference type="SUPFAM" id="SSF82771">
    <property type="entry name" value="GIY-YIG endonuclease"/>
    <property type="match status" value="1"/>
</dbReference>
<dbReference type="RefSeq" id="WP_036576215.1">
    <property type="nucleotide sequence ID" value="NZ_BBXV01000035.1"/>
</dbReference>
<dbReference type="SUPFAM" id="SSF46600">
    <property type="entry name" value="C-terminal UvrC-binding domain of UvrB"/>
    <property type="match status" value="1"/>
</dbReference>
<dbReference type="Pfam" id="PF02151">
    <property type="entry name" value="UVR"/>
    <property type="match status" value="1"/>
</dbReference>
<comment type="subcellular location">
    <subcellularLocation>
        <location evidence="7">Cytoplasm</location>
    </subcellularLocation>
</comment>
<keyword evidence="1 7" id="KW-0963">Cytoplasm</keyword>
<keyword evidence="4 7" id="KW-0267">Excision nuclease</keyword>
<dbReference type="GO" id="GO:0009432">
    <property type="term" value="P:SOS response"/>
    <property type="evidence" value="ECO:0007669"/>
    <property type="project" value="UniProtKB-UniRule"/>
</dbReference>
<dbReference type="GO" id="GO:0009380">
    <property type="term" value="C:excinuclease repair complex"/>
    <property type="evidence" value="ECO:0007669"/>
    <property type="project" value="InterPro"/>
</dbReference>
<keyword evidence="6 7" id="KW-0742">SOS response</keyword>
<dbReference type="SUPFAM" id="SSF47781">
    <property type="entry name" value="RuvA domain 2-like"/>
    <property type="match status" value="1"/>
</dbReference>
<evidence type="ECO:0000256" key="6">
    <source>
        <dbReference type="ARBA" id="ARBA00023236"/>
    </source>
</evidence>
<dbReference type="InterPro" id="IPR047296">
    <property type="entry name" value="GIY-YIG_UvrC_Cho"/>
</dbReference>
<dbReference type="NCBIfam" id="TIGR00194">
    <property type="entry name" value="uvrC"/>
    <property type="match status" value="1"/>
</dbReference>
<dbReference type="CDD" id="cd10434">
    <property type="entry name" value="GIY-YIG_UvrC_Cho"/>
    <property type="match status" value="1"/>
</dbReference>
<dbReference type="GO" id="GO:0009381">
    <property type="term" value="F:excinuclease ABC activity"/>
    <property type="evidence" value="ECO:0007669"/>
    <property type="project" value="UniProtKB-UniRule"/>
</dbReference>
<feature type="domain" description="GIY-YIG" evidence="9">
    <location>
        <begin position="14"/>
        <end position="91"/>
    </location>
</feature>
<evidence type="ECO:0000259" key="9">
    <source>
        <dbReference type="PROSITE" id="PS50164"/>
    </source>
</evidence>
<sequence>MNQTIKEKLAVLPLQPGCYLMKDKHGTVIYVGKSKLLRNRVRSYFTGANDRKTQRLVQEIIDFEYIVTTSEIEALILEMNLIKKYDPKFNVMLKDDKSYPYLKITSERHPRLLITRKVKKDKGKYFGPYPNVIAARETKKLLDRLYPLRKCNNPPGRVCLYYHLGQCKACSENPPSKQEYFSIVQSISSFLHGGYKKIKADLKRKMLLASEQLNFERAMELRDQIEHIEIVMEQQKMTLNDNADRDIFGFSYDKGWMCVQVFFIRQGKLIERDVAVFPFFDDAADTFLSYVGRFYIHQHHPKPKQILVPIGIDNDLVKELLEVDVHTPYRGRKKELVELATKNAEIALKEKFSLIERDEERTIVAVEQLGETLNIETPHRIEAFDNSNIQGTDPVSAMVVFIDGKPNKKEYRKYKIKDVEGPDDYDTMREVVRRRYSRVLKDGLPLPDMIIVDGGKGQMSAALDVLENELGLDIPLCGLAKDDRHKTSELLFGFPPAVIPLKRQSQEFYLVQRIQEEVHRFAITFHRQLRGKNLFQSELDKIPGIGEKRRKLLLTHFKSVKEIKKATVTDITKLGIPTNTAEDILEHLTKENKGSD</sequence>
<evidence type="ECO:0000259" key="8">
    <source>
        <dbReference type="PROSITE" id="PS50151"/>
    </source>
</evidence>
<gene>
    <name evidence="7 11" type="primary">uvrC</name>
    <name evidence="11" type="ORF">BN988_00137</name>
</gene>
<dbReference type="InterPro" id="IPR036876">
    <property type="entry name" value="UVR_dom_sf"/>
</dbReference>
<keyword evidence="5 7" id="KW-0234">DNA repair</keyword>
<keyword evidence="2 7" id="KW-0227">DNA damage</keyword>
<organism evidence="11 12">
    <name type="scientific">Oceanobacillus picturae</name>
    <dbReference type="NCBI Taxonomy" id="171693"/>
    <lineage>
        <taxon>Bacteria</taxon>
        <taxon>Bacillati</taxon>
        <taxon>Bacillota</taxon>
        <taxon>Bacilli</taxon>
        <taxon>Bacillales</taxon>
        <taxon>Bacillaceae</taxon>
        <taxon>Oceanobacillus</taxon>
    </lineage>
</organism>
<dbReference type="Proteomes" id="UP000028863">
    <property type="component" value="Unassembled WGS sequence"/>
</dbReference>
<dbReference type="AlphaFoldDB" id="W9A879"/>
<comment type="similarity">
    <text evidence="7">Belongs to the UvrC family.</text>
</comment>
<dbReference type="InterPro" id="IPR001162">
    <property type="entry name" value="UvrC_RNase_H_dom"/>
</dbReference>
<dbReference type="OrthoDB" id="9804933at2"/>
<dbReference type="eggNOG" id="COG0322">
    <property type="taxonomic scope" value="Bacteria"/>
</dbReference>
<dbReference type="Gene3D" id="4.10.860.10">
    <property type="entry name" value="UVR domain"/>
    <property type="match status" value="1"/>
</dbReference>
<dbReference type="GO" id="GO:0003677">
    <property type="term" value="F:DNA binding"/>
    <property type="evidence" value="ECO:0007669"/>
    <property type="project" value="UniProtKB-UniRule"/>
</dbReference>
<feature type="domain" description="UVR" evidence="8">
    <location>
        <begin position="196"/>
        <end position="231"/>
    </location>
</feature>
<evidence type="ECO:0000313" key="12">
    <source>
        <dbReference type="Proteomes" id="UP000028863"/>
    </source>
</evidence>
<dbReference type="PANTHER" id="PTHR30562:SF1">
    <property type="entry name" value="UVRABC SYSTEM PROTEIN C"/>
    <property type="match status" value="1"/>
</dbReference>
<keyword evidence="12" id="KW-1185">Reference proteome</keyword>
<dbReference type="PROSITE" id="PS50164">
    <property type="entry name" value="GIY_YIG"/>
    <property type="match status" value="1"/>
</dbReference>
<dbReference type="Gene3D" id="1.10.150.20">
    <property type="entry name" value="5' to 3' exonuclease, C-terminal subdomain"/>
    <property type="match status" value="1"/>
</dbReference>
<evidence type="ECO:0000259" key="10">
    <source>
        <dbReference type="PROSITE" id="PS50165"/>
    </source>
</evidence>
<dbReference type="GO" id="GO:0005737">
    <property type="term" value="C:cytoplasm"/>
    <property type="evidence" value="ECO:0007669"/>
    <property type="project" value="UniProtKB-SubCell"/>
</dbReference>
<dbReference type="HAMAP" id="MF_00203">
    <property type="entry name" value="UvrC"/>
    <property type="match status" value="1"/>
</dbReference>
<dbReference type="PROSITE" id="PS50165">
    <property type="entry name" value="UVRC"/>
    <property type="match status" value="1"/>
</dbReference>
<feature type="domain" description="UvrC family homology region profile" evidence="10">
    <location>
        <begin position="247"/>
        <end position="466"/>
    </location>
</feature>
<dbReference type="SMART" id="SM00465">
    <property type="entry name" value="GIYc"/>
    <property type="match status" value="1"/>
</dbReference>
<dbReference type="Gene3D" id="3.40.1440.10">
    <property type="entry name" value="GIY-YIG endonuclease"/>
    <property type="match status" value="1"/>
</dbReference>
<dbReference type="Pfam" id="PF08459">
    <property type="entry name" value="UvrC_RNaseH_dom"/>
    <property type="match status" value="1"/>
</dbReference>